<feature type="chain" id="PRO_5005298850" evidence="1">
    <location>
        <begin position="21"/>
        <end position="296"/>
    </location>
</feature>
<dbReference type="EMBL" id="LAZL01000007">
    <property type="protein sequence ID" value="KMT66059.1"/>
    <property type="molecule type" value="Genomic_DNA"/>
</dbReference>
<keyword evidence="1" id="KW-0732">Signal</keyword>
<dbReference type="AlphaFoldDB" id="A0A0J8GXV7"/>
<gene>
    <name evidence="2" type="ORF">XM47_06330</name>
</gene>
<protein>
    <submittedName>
        <fullName evidence="2">Uncharacterized protein</fullName>
    </submittedName>
</protein>
<dbReference type="RefSeq" id="WP_048690847.1">
    <property type="nucleotide sequence ID" value="NZ_KQ130485.1"/>
</dbReference>
<dbReference type="OrthoDB" id="6383853at2"/>
<evidence type="ECO:0000313" key="2">
    <source>
        <dbReference type="EMBL" id="KMT66059.1"/>
    </source>
</evidence>
<organism evidence="2 3">
    <name type="scientific">Catenovulum maritimum</name>
    <dbReference type="NCBI Taxonomy" id="1513271"/>
    <lineage>
        <taxon>Bacteria</taxon>
        <taxon>Pseudomonadati</taxon>
        <taxon>Pseudomonadota</taxon>
        <taxon>Gammaproteobacteria</taxon>
        <taxon>Alteromonadales</taxon>
        <taxon>Alteromonadaceae</taxon>
        <taxon>Catenovulum</taxon>
    </lineage>
</organism>
<comment type="caution">
    <text evidence="2">The sequence shown here is derived from an EMBL/GenBank/DDBJ whole genome shotgun (WGS) entry which is preliminary data.</text>
</comment>
<dbReference type="Proteomes" id="UP000037600">
    <property type="component" value="Unassembled WGS sequence"/>
</dbReference>
<accession>A0A0J8GXV7</accession>
<feature type="signal peptide" evidence="1">
    <location>
        <begin position="1"/>
        <end position="20"/>
    </location>
</feature>
<dbReference type="STRING" id="1513271.XM47_06330"/>
<reference evidence="2 3" key="1">
    <citation type="submission" date="2015-04" db="EMBL/GenBank/DDBJ databases">
        <title>Draft Genome Sequence of the Novel Agar-Digesting Marine Bacterium Q1.</title>
        <authorList>
            <person name="Li Y."/>
            <person name="Li D."/>
            <person name="Chen G."/>
            <person name="Du Z."/>
        </authorList>
    </citation>
    <scope>NUCLEOTIDE SEQUENCE [LARGE SCALE GENOMIC DNA]</scope>
    <source>
        <strain evidence="2 3">Q1</strain>
    </source>
</reference>
<name>A0A0J8GXV7_9ALTE</name>
<keyword evidence="3" id="KW-1185">Reference proteome</keyword>
<sequence length="296" mass="33394">MFRLCLLFSLLTLPSTILFAANASSQFTSHFSISELKNDNLTNSIAQSDKLADSANTLAFSFDYRREFKLGQMFGGGLSLENINYQSLDMYDQTSSNLYLVYGWQNSFGYLAPYYFIKASYQINNHRIDAMSGNTQTITWVMNKRFTDEIHTQLGFGYLDRSANKTWFNNSEINLFLNADYNFSINTLAYAGLEFKKGKIVSAINHDSAEQNSLYLSQAAQYAQNKWHAHELSEMSGNAWYQYKLSATTAVFNLGLLTKITDKINLDISASYAKSNAKGSLSYSSTILSSKLSINF</sequence>
<proteinExistence type="predicted"/>
<evidence type="ECO:0000256" key="1">
    <source>
        <dbReference type="SAM" id="SignalP"/>
    </source>
</evidence>
<evidence type="ECO:0000313" key="3">
    <source>
        <dbReference type="Proteomes" id="UP000037600"/>
    </source>
</evidence>